<comment type="caution">
    <text evidence="3">The sequence shown here is derived from an EMBL/GenBank/DDBJ whole genome shotgun (WGS) entry which is preliminary data.</text>
</comment>
<dbReference type="GO" id="GO:0016740">
    <property type="term" value="F:transferase activity"/>
    <property type="evidence" value="ECO:0007669"/>
    <property type="project" value="UniProtKB-KW"/>
</dbReference>
<protein>
    <submittedName>
        <fullName evidence="3">Thiosulfate sulfurtransferase</fullName>
    </submittedName>
</protein>
<dbReference type="InterPro" id="IPR036873">
    <property type="entry name" value="Rhodanese-like_dom_sf"/>
</dbReference>
<dbReference type="InterPro" id="IPR051126">
    <property type="entry name" value="Thiosulfate_sulfurtransferase"/>
</dbReference>
<dbReference type="OrthoDB" id="9770030at2"/>
<evidence type="ECO:0000313" key="4">
    <source>
        <dbReference type="Proteomes" id="UP000237684"/>
    </source>
</evidence>
<dbReference type="Proteomes" id="UP000237684">
    <property type="component" value="Unassembled WGS sequence"/>
</dbReference>
<dbReference type="AlphaFoldDB" id="A0A2S8STQ9"/>
<proteinExistence type="predicted"/>
<keyword evidence="1" id="KW-0677">Repeat</keyword>
<name>A0A2S8STQ9_9BACT</name>
<dbReference type="SMART" id="SM00450">
    <property type="entry name" value="RHOD"/>
    <property type="match status" value="2"/>
</dbReference>
<keyword evidence="4" id="KW-1185">Reference proteome</keyword>
<feature type="domain" description="Rhodanese" evidence="2">
    <location>
        <begin position="25"/>
        <end position="132"/>
    </location>
</feature>
<dbReference type="EMBL" id="NIGF01000006">
    <property type="protein sequence ID" value="PQV64180.1"/>
    <property type="molecule type" value="Genomic_DNA"/>
</dbReference>
<organism evidence="3 4">
    <name type="scientific">Abditibacterium utsteinense</name>
    <dbReference type="NCBI Taxonomy" id="1960156"/>
    <lineage>
        <taxon>Bacteria</taxon>
        <taxon>Pseudomonadati</taxon>
        <taxon>Abditibacteriota</taxon>
        <taxon>Abditibacteriia</taxon>
        <taxon>Abditibacteriales</taxon>
        <taxon>Abditibacteriaceae</taxon>
        <taxon>Abditibacterium</taxon>
    </lineage>
</organism>
<dbReference type="Pfam" id="PF00581">
    <property type="entry name" value="Rhodanese"/>
    <property type="match status" value="2"/>
</dbReference>
<keyword evidence="3" id="KW-0808">Transferase</keyword>
<evidence type="ECO:0000313" key="3">
    <source>
        <dbReference type="EMBL" id="PQV64180.1"/>
    </source>
</evidence>
<evidence type="ECO:0000259" key="2">
    <source>
        <dbReference type="PROSITE" id="PS50206"/>
    </source>
</evidence>
<reference evidence="3 4" key="1">
    <citation type="journal article" date="2018" name="Syst. Appl. Microbiol.">
        <title>Abditibacterium utsteinense sp. nov., the first cultivated member of candidate phylum FBP, isolated from ice-free Antarctic soil samples.</title>
        <authorList>
            <person name="Tahon G."/>
            <person name="Tytgat B."/>
            <person name="Lebbe L."/>
            <person name="Carlier A."/>
            <person name="Willems A."/>
        </authorList>
    </citation>
    <scope>NUCLEOTIDE SEQUENCE [LARGE SCALE GENOMIC DNA]</scope>
    <source>
        <strain evidence="3 4">LMG 29911</strain>
    </source>
</reference>
<dbReference type="CDD" id="cd01448">
    <property type="entry name" value="TST_Repeat_1"/>
    <property type="match status" value="1"/>
</dbReference>
<dbReference type="InterPro" id="IPR001763">
    <property type="entry name" value="Rhodanese-like_dom"/>
</dbReference>
<dbReference type="SUPFAM" id="SSF52821">
    <property type="entry name" value="Rhodanese/Cell cycle control phosphatase"/>
    <property type="match status" value="2"/>
</dbReference>
<dbReference type="RefSeq" id="WP_105483324.1">
    <property type="nucleotide sequence ID" value="NZ_NIGF01000006.1"/>
</dbReference>
<accession>A0A2S8STQ9</accession>
<dbReference type="PANTHER" id="PTHR43855:SF1">
    <property type="entry name" value="THIOSULFATE SULFURTRANSFERASE"/>
    <property type="match status" value="1"/>
</dbReference>
<dbReference type="PROSITE" id="PS50206">
    <property type="entry name" value="RHODANESE_3"/>
    <property type="match status" value="2"/>
</dbReference>
<feature type="domain" description="Rhodanese" evidence="2">
    <location>
        <begin position="163"/>
        <end position="282"/>
    </location>
</feature>
<dbReference type="CDD" id="cd01449">
    <property type="entry name" value="TST_Repeat_2"/>
    <property type="match status" value="1"/>
</dbReference>
<sequence length="283" mass="31164">MSIETKNYARPEVLVDAQWVLAHHKDAGVKLVEVDVDTDAYSEGHISGAVSWNWTSQLSDNVRRDILSQDALETLLSQSGISNGDTIVLYGDNNNWFAAFAFWILKMYGHEDVRLMDGGRKKWVADQLPLTTDEENPTPSTYTATALDSAIRSNVAEVLKIVESGDYQLVDVRSPAEFSGEVIAPPGMTETAQRGGHVPGAKSIPWSKTVEEDGTFKDSAKLKSLYGDAGITGEKPVVAYCRIGERSSHTWFVLKYLLGYEGCKNYDGSWTEYGSMVGVPIEK</sequence>
<dbReference type="InParanoid" id="A0A2S8STQ9"/>
<dbReference type="Gene3D" id="3.40.250.10">
    <property type="entry name" value="Rhodanese-like domain"/>
    <property type="match status" value="2"/>
</dbReference>
<evidence type="ECO:0000256" key="1">
    <source>
        <dbReference type="ARBA" id="ARBA00022737"/>
    </source>
</evidence>
<dbReference type="PANTHER" id="PTHR43855">
    <property type="entry name" value="THIOSULFATE SULFURTRANSFERASE"/>
    <property type="match status" value="1"/>
</dbReference>
<gene>
    <name evidence="3" type="ORF">B1R32_10624</name>
</gene>